<keyword evidence="3" id="KW-1185">Reference proteome</keyword>
<gene>
    <name evidence="2" type="ORF">CIL05_07295</name>
</gene>
<proteinExistence type="predicted"/>
<name>A0A2A2IG24_9BACI</name>
<organism evidence="2 3">
    <name type="scientific">Virgibacillus profundi</name>
    <dbReference type="NCBI Taxonomy" id="2024555"/>
    <lineage>
        <taxon>Bacteria</taxon>
        <taxon>Bacillati</taxon>
        <taxon>Bacillota</taxon>
        <taxon>Bacilli</taxon>
        <taxon>Bacillales</taxon>
        <taxon>Bacillaceae</taxon>
        <taxon>Virgibacillus</taxon>
    </lineage>
</organism>
<dbReference type="AlphaFoldDB" id="A0A2A2IG24"/>
<reference evidence="2 3" key="1">
    <citation type="submission" date="2017-08" db="EMBL/GenBank/DDBJ databases">
        <title>Virgibacillus indicus sp. nov. and Virgibacillus profoundi sp. nov, two moderately halophilic bacteria isolated from marine sediment by using the Microfluidic Streak Plate.</title>
        <authorList>
            <person name="Xu B."/>
            <person name="Hu B."/>
            <person name="Wang J."/>
            <person name="Zhu Y."/>
            <person name="Huang L."/>
            <person name="Du W."/>
            <person name="Huang Y."/>
        </authorList>
    </citation>
    <scope>NUCLEOTIDE SEQUENCE [LARGE SCALE GENOMIC DNA]</scope>
    <source>
        <strain evidence="2 3">IO3-P3-H5</strain>
    </source>
</reference>
<feature type="domain" description="ENTH" evidence="1">
    <location>
        <begin position="2"/>
        <end position="71"/>
    </location>
</feature>
<dbReference type="Proteomes" id="UP000218887">
    <property type="component" value="Unassembled WGS sequence"/>
</dbReference>
<comment type="caution">
    <text evidence="2">The sequence shown here is derived from an EMBL/GenBank/DDBJ whole genome shotgun (WGS) entry which is preliminary data.</text>
</comment>
<dbReference type="InterPro" id="IPR013809">
    <property type="entry name" value="ENTH"/>
</dbReference>
<accession>A0A2A2IG24</accession>
<evidence type="ECO:0000313" key="3">
    <source>
        <dbReference type="Proteomes" id="UP000218887"/>
    </source>
</evidence>
<evidence type="ECO:0000313" key="2">
    <source>
        <dbReference type="EMBL" id="PAV30266.1"/>
    </source>
</evidence>
<protein>
    <recommendedName>
        <fullName evidence="1">ENTH domain-containing protein</fullName>
    </recommendedName>
</protein>
<dbReference type="RefSeq" id="WP_095654868.1">
    <property type="nucleotide sequence ID" value="NZ_NPOA01000004.1"/>
</dbReference>
<dbReference type="EMBL" id="NPOA01000004">
    <property type="protein sequence ID" value="PAV30266.1"/>
    <property type="molecule type" value="Genomic_DNA"/>
</dbReference>
<sequence length="71" mass="8552">METASVLTNLERKIITIIQHHNKRGRSTSLRELKMRLSHEESKIQSTIEDLIKREWIKIHENEWTVVKKLF</sequence>
<dbReference type="PROSITE" id="PS50942">
    <property type="entry name" value="ENTH"/>
    <property type="match status" value="1"/>
</dbReference>
<evidence type="ECO:0000259" key="1">
    <source>
        <dbReference type="PROSITE" id="PS50942"/>
    </source>
</evidence>